<evidence type="ECO:0000313" key="6">
    <source>
        <dbReference type="EMBL" id="HFK20976.1"/>
    </source>
</evidence>
<accession>A0A7C3J439</accession>
<dbReference type="GO" id="GO:0032259">
    <property type="term" value="P:methylation"/>
    <property type="evidence" value="ECO:0007669"/>
    <property type="project" value="UniProtKB-KW"/>
</dbReference>
<comment type="subcellular location">
    <subcellularLocation>
        <location evidence="1">Endomembrane system</location>
        <topology evidence="1">Multi-pass membrane protein</topology>
    </subcellularLocation>
</comment>
<keyword evidence="2 5" id="KW-0812">Transmembrane</keyword>
<reference evidence="6" key="1">
    <citation type="journal article" date="2020" name="mSystems">
        <title>Genome- and Community-Level Interaction Insights into Carbon Utilization and Element Cycling Functions of Hydrothermarchaeota in Hydrothermal Sediment.</title>
        <authorList>
            <person name="Zhou Z."/>
            <person name="Liu Y."/>
            <person name="Xu W."/>
            <person name="Pan J."/>
            <person name="Luo Z.H."/>
            <person name="Li M."/>
        </authorList>
    </citation>
    <scope>NUCLEOTIDE SEQUENCE [LARGE SCALE GENOMIC DNA]</scope>
    <source>
        <strain evidence="6">SpSt-468</strain>
    </source>
</reference>
<organism evidence="6">
    <name type="scientific">Candidatus Methanomethylicus mesodigestus</name>
    <dbReference type="NCBI Taxonomy" id="1867258"/>
    <lineage>
        <taxon>Archaea</taxon>
        <taxon>Thermoproteota</taxon>
        <taxon>Methanosuratincolia</taxon>
        <taxon>Candidatus Methanomethylicales</taxon>
        <taxon>Candidatus Methanomethylicaceae</taxon>
        <taxon>Candidatus Methanomethylicus</taxon>
    </lineage>
</organism>
<gene>
    <name evidence="6" type="ORF">ENS19_06850</name>
</gene>
<evidence type="ECO:0000256" key="1">
    <source>
        <dbReference type="ARBA" id="ARBA00004127"/>
    </source>
</evidence>
<dbReference type="GO" id="GO:0012505">
    <property type="term" value="C:endomembrane system"/>
    <property type="evidence" value="ECO:0007669"/>
    <property type="project" value="UniProtKB-SubCell"/>
</dbReference>
<comment type="caution">
    <text evidence="6">The sequence shown here is derived from an EMBL/GenBank/DDBJ whole genome shotgun (WGS) entry which is preliminary data.</text>
</comment>
<feature type="transmembrane region" description="Helical" evidence="5">
    <location>
        <begin position="224"/>
        <end position="242"/>
    </location>
</feature>
<keyword evidence="6" id="KW-0489">Methyltransferase</keyword>
<feature type="transmembrane region" description="Helical" evidence="5">
    <location>
        <begin position="326"/>
        <end position="344"/>
    </location>
</feature>
<evidence type="ECO:0000256" key="2">
    <source>
        <dbReference type="ARBA" id="ARBA00022692"/>
    </source>
</evidence>
<keyword evidence="3 5" id="KW-1133">Transmembrane helix</keyword>
<dbReference type="Pfam" id="PF04191">
    <property type="entry name" value="PEMT"/>
    <property type="match status" value="1"/>
</dbReference>
<evidence type="ECO:0000256" key="5">
    <source>
        <dbReference type="SAM" id="Phobius"/>
    </source>
</evidence>
<feature type="transmembrane region" description="Helical" evidence="5">
    <location>
        <begin position="192"/>
        <end position="212"/>
    </location>
</feature>
<feature type="transmembrane region" description="Helical" evidence="5">
    <location>
        <begin position="376"/>
        <end position="395"/>
    </location>
</feature>
<sequence>MRGTTMLDDGNKRRADAVPPISKKHLMMYTFIFIAAPLLTFLIGRTLDSLFMFPSFPPLPINLVMGFTVFFSGLAIGIRSTRALLKIGGGLPWGELNGGSQTRALVDVGPYSYSRNPMVLGYSLLPCGMGLMFQSLGMAIFVPALTIALATLVIKGREEPNLEKRFGQRYLEYKSKTPFLLPRLPPPYRMSLVYSTLVLAVAIITAASSLGGGRAPYISQNERAFLLGGFILLCATGALLTIRPRILKSFTLHNEGAGALQPPYAGVRTREGHHPNCDEFKGHVYLLFGKKRCSGCAGLLIGSIISAVAAFGLLLGSISIDLWGEGIVWLGIVMMLIGVFRPFLDYIKRAALHFILGASFVLGGLFLLLGTMAVGGYVQSIFALLSMLFMIWAKITISGQEQKRKCERCKEKQIHPRERCPLIK</sequence>
<dbReference type="AlphaFoldDB" id="A0A7C3J439"/>
<protein>
    <submittedName>
        <fullName evidence="6">Isoprenylcysteine carboxylmethyltransferase family protein</fullName>
    </submittedName>
</protein>
<feature type="transmembrane region" description="Helical" evidence="5">
    <location>
        <begin position="297"/>
        <end position="320"/>
    </location>
</feature>
<feature type="transmembrane region" description="Helical" evidence="5">
    <location>
        <begin position="131"/>
        <end position="154"/>
    </location>
</feature>
<keyword evidence="6" id="KW-0808">Transferase</keyword>
<feature type="transmembrane region" description="Helical" evidence="5">
    <location>
        <begin position="351"/>
        <end position="370"/>
    </location>
</feature>
<dbReference type="InterPro" id="IPR007318">
    <property type="entry name" value="Phopholipid_MeTrfase"/>
</dbReference>
<evidence type="ECO:0000256" key="3">
    <source>
        <dbReference type="ARBA" id="ARBA00022989"/>
    </source>
</evidence>
<keyword evidence="4 5" id="KW-0472">Membrane</keyword>
<name>A0A7C3J439_9CREN</name>
<feature type="transmembrane region" description="Helical" evidence="5">
    <location>
        <begin position="26"/>
        <end position="47"/>
    </location>
</feature>
<proteinExistence type="predicted"/>
<dbReference type="Gene3D" id="1.20.120.1630">
    <property type="match status" value="1"/>
</dbReference>
<feature type="transmembrane region" description="Helical" evidence="5">
    <location>
        <begin position="59"/>
        <end position="78"/>
    </location>
</feature>
<dbReference type="GO" id="GO:0008168">
    <property type="term" value="F:methyltransferase activity"/>
    <property type="evidence" value="ECO:0007669"/>
    <property type="project" value="UniProtKB-KW"/>
</dbReference>
<evidence type="ECO:0000256" key="4">
    <source>
        <dbReference type="ARBA" id="ARBA00023136"/>
    </source>
</evidence>
<dbReference type="EMBL" id="DSTX01000011">
    <property type="protein sequence ID" value="HFK20976.1"/>
    <property type="molecule type" value="Genomic_DNA"/>
</dbReference>